<feature type="domain" description="Nitrite/Sulfite reductase ferredoxin-like" evidence="8">
    <location>
        <begin position="15"/>
        <end position="77"/>
    </location>
</feature>
<keyword evidence="1" id="KW-0004">4Fe-4S</keyword>
<dbReference type="InterPro" id="IPR006066">
    <property type="entry name" value="NO2/SO3_Rdtase_FeS/sirohaem_BS"/>
</dbReference>
<accession>C9R7Q4</accession>
<dbReference type="GO" id="GO:0051539">
    <property type="term" value="F:4 iron, 4 sulfur cluster binding"/>
    <property type="evidence" value="ECO:0007669"/>
    <property type="project" value="UniProtKB-KW"/>
</dbReference>
<dbReference type="eggNOG" id="COG1251">
    <property type="taxonomic scope" value="Bacteria"/>
</dbReference>
<evidence type="ECO:0000259" key="7">
    <source>
        <dbReference type="Pfam" id="PF01077"/>
    </source>
</evidence>
<proteinExistence type="predicted"/>
<dbReference type="HOGENOM" id="CLU_896256_0_0_9"/>
<dbReference type="SUPFAM" id="SSF56014">
    <property type="entry name" value="Nitrite and sulphite reductase 4Fe-4S domain-like"/>
    <property type="match status" value="2"/>
</dbReference>
<dbReference type="RefSeq" id="WP_015739210.1">
    <property type="nucleotide sequence ID" value="NC_013385.1"/>
</dbReference>
<dbReference type="GO" id="GO:0046872">
    <property type="term" value="F:metal ion binding"/>
    <property type="evidence" value="ECO:0007669"/>
    <property type="project" value="UniProtKB-KW"/>
</dbReference>
<evidence type="ECO:0000256" key="5">
    <source>
        <dbReference type="ARBA" id="ARBA00023004"/>
    </source>
</evidence>
<dbReference type="Pfam" id="PF01077">
    <property type="entry name" value="NIR_SIR"/>
    <property type="match status" value="1"/>
</dbReference>
<evidence type="ECO:0000313" key="9">
    <source>
        <dbReference type="EMBL" id="ACX52333.1"/>
    </source>
</evidence>
<dbReference type="InterPro" id="IPR006067">
    <property type="entry name" value="NO2/SO3_Rdtase_4Fe4S_dom"/>
</dbReference>
<dbReference type="InterPro" id="IPR036136">
    <property type="entry name" value="Nit/Sulf_reduc_fer-like_dom_sf"/>
</dbReference>
<dbReference type="GO" id="GO:0020037">
    <property type="term" value="F:heme binding"/>
    <property type="evidence" value="ECO:0007669"/>
    <property type="project" value="InterPro"/>
</dbReference>
<gene>
    <name evidence="9" type="ordered locus">Adeg_1222</name>
</gene>
<dbReference type="Pfam" id="PF03460">
    <property type="entry name" value="NIR_SIR_ferr"/>
    <property type="match status" value="1"/>
</dbReference>
<evidence type="ECO:0000259" key="8">
    <source>
        <dbReference type="Pfam" id="PF03460"/>
    </source>
</evidence>
<sequence length="312" mass="34579">MIIVARKYVNKGFIQQLDGTYAVLIHPVNGYLEAEQIEAIYRLAKQYGKVKLTVTEAIMIFGIKPENFDQVAEELEKVHLPLANIGPVVRNVKVCSSQYCKHVIRDVTPLAAQINQRLAGMATPKKFKIALNGCPNSCVEAQLNDLGVIAVQDGYWLYLGGKGGRQPQLGTRLDVVIKEEHLVETVERIVKGYLRVAQNERLAEVIDRMGLLPFLKVALAWNSEGIKTCIGARYCKNGVGDVHTMAERIVSAGNLQENITISGCGNVCAVDREARCNVVILKDRLWVYSNSGMDVLDADQLPEYLRSKGILK</sequence>
<reference evidence="9 10" key="1">
    <citation type="submission" date="2009-10" db="EMBL/GenBank/DDBJ databases">
        <title>Complete sequence of chromosome of Ammonifex degensii KC4.</title>
        <authorList>
            <consortium name="US DOE Joint Genome Institute"/>
            <person name="Kerfeld C."/>
            <person name="Goodner B."/>
            <person name="Huber H."/>
            <person name="Stetter K."/>
            <person name="Lucas S."/>
            <person name="Copeland A."/>
            <person name="Lapidus A."/>
            <person name="Glavina del Rio T."/>
            <person name="Dalin E."/>
            <person name="Tice H."/>
            <person name="Bruce D."/>
            <person name="Goodwin L."/>
            <person name="Pitluck S."/>
            <person name="Saunders E."/>
            <person name="Brettin T."/>
            <person name="Detter J.C."/>
            <person name="Han C."/>
            <person name="Larimer F."/>
            <person name="Land M."/>
            <person name="Hauser L."/>
            <person name="Kyrpides N."/>
            <person name="Ovchinnikova G."/>
            <person name="Richardson P."/>
        </authorList>
    </citation>
    <scope>NUCLEOTIDE SEQUENCE [LARGE SCALE GENOMIC DNA]</scope>
    <source>
        <strain evidence="10">DSM 10501 / KC4</strain>
    </source>
</reference>
<dbReference type="SUPFAM" id="SSF55124">
    <property type="entry name" value="Nitrite/Sulfite reductase N-terminal domain-like"/>
    <property type="match status" value="1"/>
</dbReference>
<protein>
    <submittedName>
        <fullName evidence="9">Nitrite and sulphite reductase 4Fe-4S region</fullName>
    </submittedName>
</protein>
<evidence type="ECO:0000256" key="3">
    <source>
        <dbReference type="ARBA" id="ARBA00022723"/>
    </source>
</evidence>
<dbReference type="AlphaFoldDB" id="C9R7Q4"/>
<dbReference type="Proteomes" id="UP000002620">
    <property type="component" value="Chromosome"/>
</dbReference>
<dbReference type="InterPro" id="IPR005117">
    <property type="entry name" value="NiRdtase/SiRdtase_haem-b_fer"/>
</dbReference>
<feature type="domain" description="Nitrite/sulphite reductase 4Fe-4S" evidence="7">
    <location>
        <begin position="87"/>
        <end position="218"/>
    </location>
</feature>
<evidence type="ECO:0000256" key="4">
    <source>
        <dbReference type="ARBA" id="ARBA00023002"/>
    </source>
</evidence>
<dbReference type="InterPro" id="IPR045854">
    <property type="entry name" value="NO2/SO3_Rdtase_4Fe4S_sf"/>
</dbReference>
<organism evidence="9 10">
    <name type="scientific">Ammonifex degensii (strain DSM 10501 / KC4)</name>
    <dbReference type="NCBI Taxonomy" id="429009"/>
    <lineage>
        <taxon>Bacteria</taxon>
        <taxon>Bacillati</taxon>
        <taxon>Bacillota</taxon>
        <taxon>Clostridia</taxon>
        <taxon>Thermoanaerobacterales</taxon>
        <taxon>Thermoanaerobacteraceae</taxon>
        <taxon>Ammonifex</taxon>
    </lineage>
</organism>
<dbReference type="InterPro" id="IPR052034">
    <property type="entry name" value="NasD-like"/>
</dbReference>
<dbReference type="STRING" id="429009.Adeg_1222"/>
<keyword evidence="2" id="KW-0349">Heme</keyword>
<keyword evidence="5" id="KW-0408">Iron</keyword>
<dbReference type="GO" id="GO:0016491">
    <property type="term" value="F:oxidoreductase activity"/>
    <property type="evidence" value="ECO:0007669"/>
    <property type="project" value="UniProtKB-KW"/>
</dbReference>
<keyword evidence="10" id="KW-1185">Reference proteome</keyword>
<evidence type="ECO:0000256" key="1">
    <source>
        <dbReference type="ARBA" id="ARBA00022485"/>
    </source>
</evidence>
<dbReference type="EMBL" id="CP001785">
    <property type="protein sequence ID" value="ACX52333.1"/>
    <property type="molecule type" value="Genomic_DNA"/>
</dbReference>
<keyword evidence="3" id="KW-0479">Metal-binding</keyword>
<evidence type="ECO:0000256" key="2">
    <source>
        <dbReference type="ARBA" id="ARBA00022617"/>
    </source>
</evidence>
<dbReference type="PANTHER" id="PTHR43809">
    <property type="entry name" value="NITRITE REDUCTASE (NADH) LARGE SUBUNIT"/>
    <property type="match status" value="1"/>
</dbReference>
<keyword evidence="4" id="KW-0560">Oxidoreductase</keyword>
<name>C9R7Q4_AMMDK</name>
<dbReference type="PANTHER" id="PTHR43809:SF1">
    <property type="entry name" value="NITRITE REDUCTASE (NADH) LARGE SUBUNIT"/>
    <property type="match status" value="1"/>
</dbReference>
<evidence type="ECO:0000313" key="10">
    <source>
        <dbReference type="Proteomes" id="UP000002620"/>
    </source>
</evidence>
<dbReference type="Gene3D" id="3.90.480.10">
    <property type="entry name" value="Sulfite Reductase Hemoprotein,Domain 2"/>
    <property type="match status" value="1"/>
</dbReference>
<evidence type="ECO:0000256" key="6">
    <source>
        <dbReference type="ARBA" id="ARBA00023014"/>
    </source>
</evidence>
<dbReference type="PROSITE" id="PS00365">
    <property type="entry name" value="NIR_SIR"/>
    <property type="match status" value="1"/>
</dbReference>
<dbReference type="KEGG" id="adg:Adeg_1222"/>
<dbReference type="Gene3D" id="3.30.413.10">
    <property type="entry name" value="Sulfite Reductase Hemoprotein, domain 1"/>
    <property type="match status" value="1"/>
</dbReference>
<keyword evidence="6" id="KW-0411">Iron-sulfur</keyword>